<dbReference type="PANTHER" id="PTHR33867">
    <property type="entry name" value="RIBOSOME MATURATION FACTOR RIMP"/>
    <property type="match status" value="1"/>
</dbReference>
<dbReference type="InterPro" id="IPR036847">
    <property type="entry name" value="RimP_C_sf"/>
</dbReference>
<reference evidence="5" key="1">
    <citation type="submission" date="2018-05" db="EMBL/GenBank/DDBJ databases">
        <authorList>
            <person name="Lanie J.A."/>
            <person name="Ng W.-L."/>
            <person name="Kazmierczak K.M."/>
            <person name="Andrzejewski T.M."/>
            <person name="Davidsen T.M."/>
            <person name="Wayne K.J."/>
            <person name="Tettelin H."/>
            <person name="Glass J.I."/>
            <person name="Rusch D."/>
            <person name="Podicherti R."/>
            <person name="Tsui H.-C.T."/>
            <person name="Winkler M.E."/>
        </authorList>
    </citation>
    <scope>NUCLEOTIDE SEQUENCE</scope>
</reference>
<evidence type="ECO:0008006" key="6">
    <source>
        <dbReference type="Google" id="ProtNLM"/>
    </source>
</evidence>
<evidence type="ECO:0000259" key="3">
    <source>
        <dbReference type="Pfam" id="PF02576"/>
    </source>
</evidence>
<dbReference type="InterPro" id="IPR028989">
    <property type="entry name" value="RimP_N"/>
</dbReference>
<protein>
    <recommendedName>
        <fullName evidence="6">Ribosome maturation factor RimP N-terminal domain-containing protein</fullName>
    </recommendedName>
</protein>
<dbReference type="GO" id="GO:0005829">
    <property type="term" value="C:cytosol"/>
    <property type="evidence" value="ECO:0007669"/>
    <property type="project" value="TreeGrafter"/>
</dbReference>
<dbReference type="Pfam" id="PF02576">
    <property type="entry name" value="RimP_N"/>
    <property type="match status" value="1"/>
</dbReference>
<dbReference type="InterPro" id="IPR028998">
    <property type="entry name" value="RimP_C"/>
</dbReference>
<feature type="domain" description="Ribosome maturation factor RimP C-terminal" evidence="4">
    <location>
        <begin position="84"/>
        <end position="143"/>
    </location>
</feature>
<evidence type="ECO:0000256" key="2">
    <source>
        <dbReference type="ARBA" id="ARBA00022517"/>
    </source>
</evidence>
<dbReference type="HAMAP" id="MF_01077">
    <property type="entry name" value="RimP"/>
    <property type="match status" value="1"/>
</dbReference>
<sequence>MSRLTDIVQQHLMPGMVLIDMKHDHQTDLIKVIVDGEAPLTIGDTEALARSLRDADELETQFPNGYRLEVSTPGLNYPLIAPFQYRKNKGRFLNVQYVENNIRMQIYGKVLDADNDEVSLDADGKKCVISYDKIRKAKVKISFG</sequence>
<evidence type="ECO:0000313" key="5">
    <source>
        <dbReference type="EMBL" id="SVB42043.1"/>
    </source>
</evidence>
<accession>A0A382DWG7</accession>
<keyword evidence="1" id="KW-0963">Cytoplasm</keyword>
<dbReference type="InterPro" id="IPR035956">
    <property type="entry name" value="RimP_N_sf"/>
</dbReference>
<dbReference type="SUPFAM" id="SSF75420">
    <property type="entry name" value="YhbC-like, N-terminal domain"/>
    <property type="match status" value="1"/>
</dbReference>
<evidence type="ECO:0000259" key="4">
    <source>
        <dbReference type="Pfam" id="PF17384"/>
    </source>
</evidence>
<dbReference type="InterPro" id="IPR003728">
    <property type="entry name" value="Ribosome_maturation_RimP"/>
</dbReference>
<evidence type="ECO:0000256" key="1">
    <source>
        <dbReference type="ARBA" id="ARBA00022490"/>
    </source>
</evidence>
<feature type="domain" description="Ribosome maturation factor RimP N-terminal" evidence="3">
    <location>
        <begin position="17"/>
        <end position="75"/>
    </location>
</feature>
<dbReference type="PANTHER" id="PTHR33867:SF1">
    <property type="entry name" value="RIBOSOME MATURATION FACTOR RIMP"/>
    <property type="match status" value="1"/>
</dbReference>
<dbReference type="GO" id="GO:0006412">
    <property type="term" value="P:translation"/>
    <property type="evidence" value="ECO:0007669"/>
    <property type="project" value="TreeGrafter"/>
</dbReference>
<organism evidence="5">
    <name type="scientific">marine metagenome</name>
    <dbReference type="NCBI Taxonomy" id="408172"/>
    <lineage>
        <taxon>unclassified sequences</taxon>
        <taxon>metagenomes</taxon>
        <taxon>ecological metagenomes</taxon>
    </lineage>
</organism>
<dbReference type="AlphaFoldDB" id="A0A382DWG7"/>
<dbReference type="SUPFAM" id="SSF74942">
    <property type="entry name" value="YhbC-like, C-terminal domain"/>
    <property type="match status" value="1"/>
</dbReference>
<gene>
    <name evidence="5" type="ORF">METZ01_LOCUS194897</name>
</gene>
<keyword evidence="2" id="KW-0690">Ribosome biogenesis</keyword>
<proteinExistence type="inferred from homology"/>
<dbReference type="Gene3D" id="3.30.300.70">
    <property type="entry name" value="RimP-like superfamily, N-terminal"/>
    <property type="match status" value="1"/>
</dbReference>
<name>A0A382DWG7_9ZZZZ</name>
<dbReference type="GO" id="GO:0000028">
    <property type="term" value="P:ribosomal small subunit assembly"/>
    <property type="evidence" value="ECO:0007669"/>
    <property type="project" value="TreeGrafter"/>
</dbReference>
<dbReference type="Pfam" id="PF17384">
    <property type="entry name" value="DUF150_C"/>
    <property type="match status" value="1"/>
</dbReference>
<dbReference type="EMBL" id="UINC01041158">
    <property type="protein sequence ID" value="SVB42043.1"/>
    <property type="molecule type" value="Genomic_DNA"/>
</dbReference>